<reference evidence="1 2" key="1">
    <citation type="submission" date="2024-04" db="EMBL/GenBank/DDBJ databases">
        <title>Defined microbial consortia suppress multidrug-resistant proinflammatory Enterobacteriaceae via ecological control.</title>
        <authorList>
            <person name="Furuichi M."/>
            <person name="Kawaguchi T."/>
            <person name="Pust M."/>
            <person name="Yasuma K."/>
            <person name="Plichta D."/>
            <person name="Hasegawa N."/>
            <person name="Ohya T."/>
            <person name="Bhattarai S."/>
            <person name="Sasajima S."/>
            <person name="Aoto Y."/>
            <person name="Tuganbaev T."/>
            <person name="Yaginuma M."/>
            <person name="Ueda M."/>
            <person name="Okahashi N."/>
            <person name="Amafuji K."/>
            <person name="Kiridooshi Y."/>
            <person name="Sugita K."/>
            <person name="Strazar M."/>
            <person name="Skelly A."/>
            <person name="Suda W."/>
            <person name="Hattori M."/>
            <person name="Nakamoto N."/>
            <person name="Caballero S."/>
            <person name="Norman J."/>
            <person name="Olle B."/>
            <person name="Tanoue T."/>
            <person name="Arita M."/>
            <person name="Bucci V."/>
            <person name="Atarashi K."/>
            <person name="Xavier R."/>
            <person name="Honda K."/>
        </authorList>
    </citation>
    <scope>NUCLEOTIDE SEQUENCE [LARGE SCALE GENOMIC DNA]</scope>
    <source>
        <strain evidence="2">k04-0078-D8-1</strain>
    </source>
</reference>
<evidence type="ECO:0000313" key="1">
    <source>
        <dbReference type="EMBL" id="GAA6409878.1"/>
    </source>
</evidence>
<dbReference type="RefSeq" id="WP_390407942.1">
    <property type="nucleotide sequence ID" value="NZ_BAABYW010000001.1"/>
</dbReference>
<dbReference type="Proteomes" id="UP001600943">
    <property type="component" value="Unassembled WGS sequence"/>
</dbReference>
<proteinExistence type="predicted"/>
<accession>A0ABQ0BEJ4</accession>
<organism evidence="1 2">
    <name type="scientific">Blautia hominis</name>
    <dbReference type="NCBI Taxonomy" id="2025493"/>
    <lineage>
        <taxon>Bacteria</taxon>
        <taxon>Bacillati</taxon>
        <taxon>Bacillota</taxon>
        <taxon>Clostridia</taxon>
        <taxon>Lachnospirales</taxon>
        <taxon>Lachnospiraceae</taxon>
        <taxon>Blautia</taxon>
    </lineage>
</organism>
<gene>
    <name evidence="1" type="ORF">K040078D81_39950</name>
</gene>
<keyword evidence="2" id="KW-1185">Reference proteome</keyword>
<sequence>MNEEEFTAFKEKIIDNIFRTLQRDEDNPVMEHYNARNLECYLRSLEILERIGKKR</sequence>
<name>A0ABQ0BEJ4_9FIRM</name>
<dbReference type="EMBL" id="BAABYW010000001">
    <property type="protein sequence ID" value="GAA6409878.1"/>
    <property type="molecule type" value="Genomic_DNA"/>
</dbReference>
<comment type="caution">
    <text evidence="1">The sequence shown here is derived from an EMBL/GenBank/DDBJ whole genome shotgun (WGS) entry which is preliminary data.</text>
</comment>
<evidence type="ECO:0000313" key="2">
    <source>
        <dbReference type="Proteomes" id="UP001600943"/>
    </source>
</evidence>
<protein>
    <submittedName>
        <fullName evidence="1">Uncharacterized protein</fullName>
    </submittedName>
</protein>